<evidence type="ECO:0000313" key="2">
    <source>
        <dbReference type="Proteomes" id="UP000593568"/>
    </source>
</evidence>
<proteinExistence type="predicted"/>
<feature type="non-terminal residue" evidence="1">
    <location>
        <position position="94"/>
    </location>
</feature>
<accession>A0A7J9EZE1</accession>
<dbReference type="Proteomes" id="UP000593568">
    <property type="component" value="Unassembled WGS sequence"/>
</dbReference>
<keyword evidence="2" id="KW-1185">Reference proteome</keyword>
<name>A0A7J9EZE1_9ROSI</name>
<sequence>DSKHVRNYVISVTTTKDAVQFFLQFVPGSNPQRTHASQILSDQSMNNGLDILSCMHIHIHIHVLISISSGAQLLLPSFYFQFLPQPNKTKIWRN</sequence>
<organism evidence="1 2">
    <name type="scientific">Gossypium trilobum</name>
    <dbReference type="NCBI Taxonomy" id="34281"/>
    <lineage>
        <taxon>Eukaryota</taxon>
        <taxon>Viridiplantae</taxon>
        <taxon>Streptophyta</taxon>
        <taxon>Embryophyta</taxon>
        <taxon>Tracheophyta</taxon>
        <taxon>Spermatophyta</taxon>
        <taxon>Magnoliopsida</taxon>
        <taxon>eudicotyledons</taxon>
        <taxon>Gunneridae</taxon>
        <taxon>Pentapetalae</taxon>
        <taxon>rosids</taxon>
        <taxon>malvids</taxon>
        <taxon>Malvales</taxon>
        <taxon>Malvaceae</taxon>
        <taxon>Malvoideae</taxon>
        <taxon>Gossypium</taxon>
    </lineage>
</organism>
<protein>
    <submittedName>
        <fullName evidence="1">Uncharacterized protein</fullName>
    </submittedName>
</protein>
<comment type="caution">
    <text evidence="1">The sequence shown here is derived from an EMBL/GenBank/DDBJ whole genome shotgun (WGS) entry which is preliminary data.</text>
</comment>
<dbReference type="AlphaFoldDB" id="A0A7J9EZE1"/>
<evidence type="ECO:0000313" key="1">
    <source>
        <dbReference type="EMBL" id="MBA0778064.1"/>
    </source>
</evidence>
<gene>
    <name evidence="1" type="ORF">Gotri_005987</name>
</gene>
<reference evidence="1 2" key="1">
    <citation type="journal article" date="2019" name="Genome Biol. Evol.">
        <title>Insights into the evolution of the New World diploid cottons (Gossypium, subgenus Houzingenia) based on genome sequencing.</title>
        <authorList>
            <person name="Grover C.E."/>
            <person name="Arick M.A. 2nd"/>
            <person name="Thrash A."/>
            <person name="Conover J.L."/>
            <person name="Sanders W.S."/>
            <person name="Peterson D.G."/>
            <person name="Frelichowski J.E."/>
            <person name="Scheffler J.A."/>
            <person name="Scheffler B.E."/>
            <person name="Wendel J.F."/>
        </authorList>
    </citation>
    <scope>NUCLEOTIDE SEQUENCE [LARGE SCALE GENOMIC DNA]</scope>
    <source>
        <strain evidence="1">8</strain>
        <tissue evidence="1">Leaf</tissue>
    </source>
</reference>
<dbReference type="EMBL" id="JABEZW010000010">
    <property type="protein sequence ID" value="MBA0778064.1"/>
    <property type="molecule type" value="Genomic_DNA"/>
</dbReference>